<dbReference type="KEGG" id="nml:Namu_0824"/>
<gene>
    <name evidence="2" type="ordered locus">Namu_0824</name>
</gene>
<dbReference type="Gene3D" id="1.20.120.450">
    <property type="entry name" value="dinb family like domain"/>
    <property type="match status" value="1"/>
</dbReference>
<dbReference type="InterPro" id="IPR017520">
    <property type="entry name" value="CHP03086"/>
</dbReference>
<sequence>MSNSAGVVVDELRQACAGMQTLVDGVRPAQWGAPTPCSEWDARALLNHVVFGNRSFTSILHGDPAPPQEQIRTMRDRDYLGDDPAAAWRDSADGLLAAFTGPEVLGREFRSPLGPLPGAGLARLRITETLVHGWDLARATGQSAPFPQEIVEATLSFTRRQLSDGSVRSALPFAAEQPAAADAPPLDQLAALLGRAVG</sequence>
<reference evidence="2 3" key="2">
    <citation type="journal article" date="2010" name="Stand. Genomic Sci.">
        <title>Complete genome sequence of Nakamurella multipartita type strain (Y-104).</title>
        <authorList>
            <person name="Tice H."/>
            <person name="Mayilraj S."/>
            <person name="Sims D."/>
            <person name="Lapidus A."/>
            <person name="Nolan M."/>
            <person name="Lucas S."/>
            <person name="Glavina Del Rio T."/>
            <person name="Copeland A."/>
            <person name="Cheng J.F."/>
            <person name="Meincke L."/>
            <person name="Bruce D."/>
            <person name="Goodwin L."/>
            <person name="Pitluck S."/>
            <person name="Ivanova N."/>
            <person name="Mavromatis K."/>
            <person name="Ovchinnikova G."/>
            <person name="Pati A."/>
            <person name="Chen A."/>
            <person name="Palaniappan K."/>
            <person name="Land M."/>
            <person name="Hauser L."/>
            <person name="Chang Y.J."/>
            <person name="Jeffries C.D."/>
            <person name="Detter J.C."/>
            <person name="Brettin T."/>
            <person name="Rohde M."/>
            <person name="Goker M."/>
            <person name="Bristow J."/>
            <person name="Eisen J.A."/>
            <person name="Markowitz V."/>
            <person name="Hugenholtz P."/>
            <person name="Kyrpides N.C."/>
            <person name="Klenk H.P."/>
            <person name="Chen F."/>
        </authorList>
    </citation>
    <scope>NUCLEOTIDE SEQUENCE [LARGE SCALE GENOMIC DNA]</scope>
    <source>
        <strain evidence="3">ATCC 700099 / DSM 44233 / CIP 104796 / JCM 9543 / NBRC 105858 / Y-104</strain>
    </source>
</reference>
<dbReference type="HOGENOM" id="CLU_051661_2_1_11"/>
<accession>C8X9G7</accession>
<feature type="domain" description="Mycothiol-dependent maleylpyruvate isomerase metal-binding" evidence="1">
    <location>
        <begin position="12"/>
        <end position="137"/>
    </location>
</feature>
<name>C8X9G7_NAKMY</name>
<dbReference type="NCBIfam" id="TIGR03083">
    <property type="entry name" value="maleylpyruvate isomerase family mycothiol-dependent enzyme"/>
    <property type="match status" value="1"/>
</dbReference>
<reference evidence="3" key="1">
    <citation type="submission" date="2009-09" db="EMBL/GenBank/DDBJ databases">
        <title>The complete genome of Nakamurella multipartita DSM 44233.</title>
        <authorList>
            <consortium name="US DOE Joint Genome Institute (JGI-PGF)"/>
            <person name="Lucas S."/>
            <person name="Copeland A."/>
            <person name="Lapidus A."/>
            <person name="Glavina del Rio T."/>
            <person name="Dalin E."/>
            <person name="Tice H."/>
            <person name="Bruce D."/>
            <person name="Goodwin L."/>
            <person name="Pitluck S."/>
            <person name="Kyrpides N."/>
            <person name="Mavromatis K."/>
            <person name="Ivanova N."/>
            <person name="Ovchinnikova G."/>
            <person name="Sims D."/>
            <person name="Meincke L."/>
            <person name="Brettin T."/>
            <person name="Detter J.C."/>
            <person name="Han C."/>
            <person name="Larimer F."/>
            <person name="Land M."/>
            <person name="Hauser L."/>
            <person name="Markowitz V."/>
            <person name="Cheng J.-F."/>
            <person name="Hugenholtz P."/>
            <person name="Woyke T."/>
            <person name="Wu D."/>
            <person name="Klenk H.-P."/>
            <person name="Eisen J.A."/>
        </authorList>
    </citation>
    <scope>NUCLEOTIDE SEQUENCE [LARGE SCALE GENOMIC DNA]</scope>
    <source>
        <strain evidence="3">ATCC 700099 / DSM 44233 / CIP 104796 / JCM 9543 / NBRC 105858 / Y-104</strain>
    </source>
</reference>
<protein>
    <recommendedName>
        <fullName evidence="1">Mycothiol-dependent maleylpyruvate isomerase metal-binding domain-containing protein</fullName>
    </recommendedName>
</protein>
<organism evidence="2 3">
    <name type="scientific">Nakamurella multipartita (strain ATCC 700099 / DSM 44233 / CIP 104796 / JCM 9543 / NBRC 105858 / Y-104)</name>
    <name type="common">Microsphaera multipartita</name>
    <dbReference type="NCBI Taxonomy" id="479431"/>
    <lineage>
        <taxon>Bacteria</taxon>
        <taxon>Bacillati</taxon>
        <taxon>Actinomycetota</taxon>
        <taxon>Actinomycetes</taxon>
        <taxon>Nakamurellales</taxon>
        <taxon>Nakamurellaceae</taxon>
        <taxon>Nakamurella</taxon>
    </lineage>
</organism>
<dbReference type="GO" id="GO:0046872">
    <property type="term" value="F:metal ion binding"/>
    <property type="evidence" value="ECO:0007669"/>
    <property type="project" value="InterPro"/>
</dbReference>
<dbReference type="InParanoid" id="C8X9G7"/>
<evidence type="ECO:0000313" key="3">
    <source>
        <dbReference type="Proteomes" id="UP000002218"/>
    </source>
</evidence>
<dbReference type="InterPro" id="IPR017517">
    <property type="entry name" value="Maleyloyr_isom"/>
</dbReference>
<dbReference type="SUPFAM" id="SSF109854">
    <property type="entry name" value="DinB/YfiT-like putative metalloenzymes"/>
    <property type="match status" value="1"/>
</dbReference>
<dbReference type="NCBIfam" id="TIGR03086">
    <property type="entry name" value="TIGR03086 family metal-binding protein"/>
    <property type="match status" value="1"/>
</dbReference>
<proteinExistence type="predicted"/>
<dbReference type="RefSeq" id="WP_015746151.1">
    <property type="nucleotide sequence ID" value="NC_013235.1"/>
</dbReference>
<dbReference type="AlphaFoldDB" id="C8X9G7"/>
<dbReference type="STRING" id="479431.Namu_0824"/>
<dbReference type="eggNOG" id="COG1576">
    <property type="taxonomic scope" value="Bacteria"/>
</dbReference>
<dbReference type="EMBL" id="CP001737">
    <property type="protein sequence ID" value="ACV77235.1"/>
    <property type="molecule type" value="Genomic_DNA"/>
</dbReference>
<keyword evidence="3" id="KW-1185">Reference proteome</keyword>
<evidence type="ECO:0000259" key="1">
    <source>
        <dbReference type="Pfam" id="PF11716"/>
    </source>
</evidence>
<evidence type="ECO:0000313" key="2">
    <source>
        <dbReference type="EMBL" id="ACV77235.1"/>
    </source>
</evidence>
<dbReference type="InterPro" id="IPR024344">
    <property type="entry name" value="MDMPI_metal-binding"/>
</dbReference>
<dbReference type="Pfam" id="PF11716">
    <property type="entry name" value="MDMPI_N"/>
    <property type="match status" value="1"/>
</dbReference>
<dbReference type="InterPro" id="IPR034660">
    <property type="entry name" value="DinB/YfiT-like"/>
</dbReference>
<dbReference type="Proteomes" id="UP000002218">
    <property type="component" value="Chromosome"/>
</dbReference>